<dbReference type="AlphaFoldDB" id="A0A345XSW1"/>
<feature type="compositionally biased region" description="Pro residues" evidence="1">
    <location>
        <begin position="803"/>
        <end position="847"/>
    </location>
</feature>
<gene>
    <name evidence="2" type="ORF">DVA86_20805</name>
</gene>
<evidence type="ECO:0000313" key="2">
    <source>
        <dbReference type="EMBL" id="AXK34727.1"/>
    </source>
</evidence>
<reference evidence="2 3" key="1">
    <citation type="submission" date="2018-07" db="EMBL/GenBank/DDBJ databases">
        <title>Draft genome of the type strain Streptomyces armeniacus ATCC 15676.</title>
        <authorList>
            <person name="Labana P."/>
            <person name="Gosse J.T."/>
            <person name="Boddy C.N."/>
        </authorList>
    </citation>
    <scope>NUCLEOTIDE SEQUENCE [LARGE SCALE GENOMIC DNA]</scope>
    <source>
        <strain evidence="2 3">ATCC 15676</strain>
    </source>
</reference>
<dbReference type="SUPFAM" id="SSF52540">
    <property type="entry name" value="P-loop containing nucleoside triphosphate hydrolases"/>
    <property type="match status" value="1"/>
</dbReference>
<keyword evidence="3" id="KW-1185">Reference proteome</keyword>
<feature type="compositionally biased region" description="Basic and acidic residues" evidence="1">
    <location>
        <begin position="723"/>
        <end position="733"/>
    </location>
</feature>
<feature type="compositionally biased region" description="Pro residues" evidence="1">
    <location>
        <begin position="584"/>
        <end position="594"/>
    </location>
</feature>
<keyword evidence="2" id="KW-0067">ATP-binding</keyword>
<sequence>MGAEVMVQHESEQPAGEEPYEQGSDAPARTVELIAGDYLLTLNPVDGSEIEPCPPGRRPGRPRKRAPEDRPGQSRPGHSLSGAAAVTSGRPPLLEREEERERIGALLAHGRSVRLTGPSGSGRSVLLDAVADDIAELAPDGVVRLNGHRRSADDLLYALFAAVYDAPLVRPDREQLLEALSNVGAVVLLDDLEFGGAALDELLDATPECAYLVAATPEVPAPSPQSRLEEIFLAGLSRTSCVELLEHTVRRQLADDESDWAGDLWFESEGRPQTFVQAGALLRQREPVQPDQAHGALPLPDARGTAYGLAAMLAAGLTAAAQETLRFAVALGGELPHHSHLPALVGDPQADGALGELTASGLASSAGAHRRLAAGVTAELAAAGYGEGAEARVRATAQHYGWWVAHPSVTPERAVAEAETLVAALHGAQRGGRPSAAVLLAHAAAPALAAGLHWGAWERVLRGGQEAARKSGEVAEEAYFHHELGVLALCAGNPERAGTELEASIALRGVLADRRGTVAGRRALALVTDRLLALGGAPPPGGTSNGPGSAPGRTSGNGSANGTGHGAGNGSGAGRHRKGEPVRGPGPGPGPVHVPSPEAVPEGDGTTAPGAVPVPSAVAGPGPEAERGPGAGPSADPESRTDQVPVPPVLPLGGTTSPAESLDTLVSRTPAAGSSASSGRGDGGASTRGLAARNTRRNAFAASAGALLAIVLGTVVTVSTTSDDGKDSSDTVKPDQSSSQPETDAGDDSETPSDTPGKDEPGSRTPSEPGSSEPEAPAPTSESSSPPETSKRPSPSSSSSRPPSTPDDPPSSPDDPPSSPDDPPSTPDDPPSTPDDPPSTPDDPPTSTPEDTAPETSARVADGGSQEPSASAS</sequence>
<protein>
    <submittedName>
        <fullName evidence="2">ATP-binding protein</fullName>
    </submittedName>
</protein>
<proteinExistence type="predicted"/>
<evidence type="ECO:0000313" key="3">
    <source>
        <dbReference type="Proteomes" id="UP000254425"/>
    </source>
</evidence>
<feature type="compositionally biased region" description="Low complexity" evidence="1">
    <location>
        <begin position="546"/>
        <end position="558"/>
    </location>
</feature>
<name>A0A345XSW1_9ACTN</name>
<dbReference type="EMBL" id="CP031320">
    <property type="protein sequence ID" value="AXK34727.1"/>
    <property type="molecule type" value="Genomic_DNA"/>
</dbReference>
<evidence type="ECO:0000256" key="1">
    <source>
        <dbReference type="SAM" id="MobiDB-lite"/>
    </source>
</evidence>
<feature type="compositionally biased region" description="Low complexity" evidence="1">
    <location>
        <begin position="608"/>
        <end position="623"/>
    </location>
</feature>
<feature type="region of interest" description="Disordered" evidence="1">
    <location>
        <begin position="1"/>
        <end position="30"/>
    </location>
</feature>
<feature type="region of interest" description="Disordered" evidence="1">
    <location>
        <begin position="44"/>
        <end position="96"/>
    </location>
</feature>
<feature type="compositionally biased region" description="Low complexity" evidence="1">
    <location>
        <begin position="667"/>
        <end position="679"/>
    </location>
</feature>
<keyword evidence="2" id="KW-0547">Nucleotide-binding</keyword>
<feature type="region of interest" description="Disordered" evidence="1">
    <location>
        <begin position="720"/>
        <end position="873"/>
    </location>
</feature>
<dbReference type="InterPro" id="IPR027417">
    <property type="entry name" value="P-loop_NTPase"/>
</dbReference>
<organism evidence="2 3">
    <name type="scientific">Streptomyces armeniacus</name>
    <dbReference type="NCBI Taxonomy" id="83291"/>
    <lineage>
        <taxon>Bacteria</taxon>
        <taxon>Bacillati</taxon>
        <taxon>Actinomycetota</taxon>
        <taxon>Actinomycetes</taxon>
        <taxon>Kitasatosporales</taxon>
        <taxon>Streptomycetaceae</taxon>
        <taxon>Streptomyces</taxon>
    </lineage>
</organism>
<dbReference type="Proteomes" id="UP000254425">
    <property type="component" value="Chromosome"/>
</dbReference>
<feature type="compositionally biased region" description="Gly residues" evidence="1">
    <location>
        <begin position="559"/>
        <end position="573"/>
    </location>
</feature>
<feature type="region of interest" description="Disordered" evidence="1">
    <location>
        <begin position="536"/>
        <end position="690"/>
    </location>
</feature>
<dbReference type="KEGG" id="sarm:DVA86_20805"/>
<feature type="compositionally biased region" description="Low complexity" evidence="1">
    <location>
        <begin position="848"/>
        <end position="857"/>
    </location>
</feature>
<feature type="compositionally biased region" description="Low complexity" evidence="1">
    <location>
        <begin position="763"/>
        <end position="802"/>
    </location>
</feature>
<dbReference type="GO" id="GO:0005524">
    <property type="term" value="F:ATP binding"/>
    <property type="evidence" value="ECO:0007669"/>
    <property type="project" value="UniProtKB-KW"/>
</dbReference>
<accession>A0A345XSW1</accession>